<accession>A0ABV0NJI7</accession>
<comment type="caution">
    <text evidence="1">The sequence shown here is derived from an EMBL/GenBank/DDBJ whole genome shotgun (WGS) entry which is preliminary data.</text>
</comment>
<name>A0ABV0NJI7_9TELE</name>
<sequence>MSADSEMGTGKTFQGQLCTSVSMHVFVLHFVNQVMGMQWKKMLIYVGGEVLHTKILLISSNLCFRQILYSQSFSTASSVVGHGEAGALLQQCVGRRRGTPWTGRQSVVFLYN</sequence>
<proteinExistence type="predicted"/>
<organism evidence="1 2">
    <name type="scientific">Goodea atripinnis</name>
    <dbReference type="NCBI Taxonomy" id="208336"/>
    <lineage>
        <taxon>Eukaryota</taxon>
        <taxon>Metazoa</taxon>
        <taxon>Chordata</taxon>
        <taxon>Craniata</taxon>
        <taxon>Vertebrata</taxon>
        <taxon>Euteleostomi</taxon>
        <taxon>Actinopterygii</taxon>
        <taxon>Neopterygii</taxon>
        <taxon>Teleostei</taxon>
        <taxon>Neoteleostei</taxon>
        <taxon>Acanthomorphata</taxon>
        <taxon>Ovalentaria</taxon>
        <taxon>Atherinomorphae</taxon>
        <taxon>Cyprinodontiformes</taxon>
        <taxon>Goodeidae</taxon>
        <taxon>Goodea</taxon>
    </lineage>
</organism>
<gene>
    <name evidence="1" type="ORF">GOODEAATRI_008268</name>
</gene>
<keyword evidence="2" id="KW-1185">Reference proteome</keyword>
<reference evidence="1 2" key="1">
    <citation type="submission" date="2021-06" db="EMBL/GenBank/DDBJ databases">
        <authorList>
            <person name="Palmer J.M."/>
        </authorList>
    </citation>
    <scope>NUCLEOTIDE SEQUENCE [LARGE SCALE GENOMIC DNA]</scope>
    <source>
        <strain evidence="1 2">GA_2019</strain>
        <tissue evidence="1">Muscle</tissue>
    </source>
</reference>
<dbReference type="EMBL" id="JAHRIO010040416">
    <property type="protein sequence ID" value="MEQ2171206.1"/>
    <property type="molecule type" value="Genomic_DNA"/>
</dbReference>
<evidence type="ECO:0000313" key="1">
    <source>
        <dbReference type="EMBL" id="MEQ2171206.1"/>
    </source>
</evidence>
<evidence type="ECO:0000313" key="2">
    <source>
        <dbReference type="Proteomes" id="UP001476798"/>
    </source>
</evidence>
<dbReference type="Proteomes" id="UP001476798">
    <property type="component" value="Unassembled WGS sequence"/>
</dbReference>
<protein>
    <submittedName>
        <fullName evidence="1">Uncharacterized protein</fullName>
    </submittedName>
</protein>